<name>A0AAP4TYF2_9GAMM</name>
<dbReference type="PROSITE" id="PS00723">
    <property type="entry name" value="POLYPRENYL_SYNTHASE_1"/>
    <property type="match status" value="1"/>
</dbReference>
<evidence type="ECO:0000256" key="6">
    <source>
        <dbReference type="ARBA" id="ARBA00023229"/>
    </source>
</evidence>
<evidence type="ECO:0000256" key="2">
    <source>
        <dbReference type="ARBA" id="ARBA00006706"/>
    </source>
</evidence>
<dbReference type="SFLD" id="SFLDG01017">
    <property type="entry name" value="Polyprenyl_Transferase_Like"/>
    <property type="match status" value="1"/>
</dbReference>
<dbReference type="RefSeq" id="WP_175088960.1">
    <property type="nucleotide sequence ID" value="NZ_CAXNSG010000001.1"/>
</dbReference>
<protein>
    <submittedName>
        <fullName evidence="8">Polyprenyl synthetase family protein</fullName>
    </submittedName>
</protein>
<dbReference type="GO" id="GO:0004659">
    <property type="term" value="F:prenyltransferase activity"/>
    <property type="evidence" value="ECO:0007669"/>
    <property type="project" value="InterPro"/>
</dbReference>
<comment type="caution">
    <text evidence="8">The sequence shown here is derived from an EMBL/GenBank/DDBJ whole genome shotgun (WGS) entry which is preliminary data.</text>
</comment>
<keyword evidence="4" id="KW-0479">Metal-binding</keyword>
<dbReference type="InterPro" id="IPR053378">
    <property type="entry name" value="Prenyl_diphosphate_synthase"/>
</dbReference>
<sequence length="310" mass="32522">MSGGLNTQVTPTASQASELIRSGQARSEAVLEALLTPGSAAVSERLEDAMRYSVLGGGKRLRPVLLYAVGRALGCDEEAADSAALDAAAAALELVHAYSLVHDDLPAMDDDDLRRGRPTVHRAFDEATAILAGDALLTLSFEVMATTGHVRTPALVRTLAEASGRRGMVAGQALDLEAVGQFREVEALSRMHAYKTGALIRAAVRLGGLVAVDEQDSRLAALERYASAIGLAFQIQDDILDVTGDTATLGKTAGADAARDKPTYPSLLGLEGAQERAGQLLQEALDALAPLGEAAEPLAVLARYMIERDH</sequence>
<evidence type="ECO:0000256" key="4">
    <source>
        <dbReference type="ARBA" id="ARBA00022723"/>
    </source>
</evidence>
<organism evidence="8 9">
    <name type="scientific">Cobetia amphilecti</name>
    <dbReference type="NCBI Taxonomy" id="1055104"/>
    <lineage>
        <taxon>Bacteria</taxon>
        <taxon>Pseudomonadati</taxon>
        <taxon>Pseudomonadota</taxon>
        <taxon>Gammaproteobacteria</taxon>
        <taxon>Oceanospirillales</taxon>
        <taxon>Halomonadaceae</taxon>
        <taxon>Cobetia</taxon>
    </lineage>
</organism>
<keyword evidence="5" id="KW-0460">Magnesium</keyword>
<dbReference type="GO" id="GO:0046872">
    <property type="term" value="F:metal ion binding"/>
    <property type="evidence" value="ECO:0007669"/>
    <property type="project" value="UniProtKB-KW"/>
</dbReference>
<dbReference type="Pfam" id="PF00348">
    <property type="entry name" value="polyprenyl_synt"/>
    <property type="match status" value="1"/>
</dbReference>
<dbReference type="PROSITE" id="PS00444">
    <property type="entry name" value="POLYPRENYL_SYNTHASE_2"/>
    <property type="match status" value="1"/>
</dbReference>
<accession>A0AAP4TYF2</accession>
<comment type="similarity">
    <text evidence="2 7">Belongs to the FPP/GGPP synthase family.</text>
</comment>
<evidence type="ECO:0000256" key="1">
    <source>
        <dbReference type="ARBA" id="ARBA00001946"/>
    </source>
</evidence>
<proteinExistence type="inferred from homology"/>
<evidence type="ECO:0000313" key="8">
    <source>
        <dbReference type="EMBL" id="MDO6671772.1"/>
    </source>
</evidence>
<dbReference type="EMBL" id="JAUORK010000006">
    <property type="protein sequence ID" value="MDO6671772.1"/>
    <property type="molecule type" value="Genomic_DNA"/>
</dbReference>
<dbReference type="FunFam" id="1.10.600.10:FF:000001">
    <property type="entry name" value="Geranylgeranyl diphosphate synthase"/>
    <property type="match status" value="1"/>
</dbReference>
<comment type="cofactor">
    <cofactor evidence="1">
        <name>Mg(2+)</name>
        <dbReference type="ChEBI" id="CHEBI:18420"/>
    </cofactor>
</comment>
<reference evidence="8" key="1">
    <citation type="submission" date="2023-07" db="EMBL/GenBank/DDBJ databases">
        <title>Genome content predicts the carbon catabolic preferences of heterotrophic bacteria.</title>
        <authorList>
            <person name="Gralka M."/>
        </authorList>
    </citation>
    <scope>NUCLEOTIDE SEQUENCE</scope>
    <source>
        <strain evidence="8">C2R13</strain>
    </source>
</reference>
<dbReference type="GO" id="GO:0016114">
    <property type="term" value="P:terpenoid biosynthetic process"/>
    <property type="evidence" value="ECO:0007669"/>
    <property type="project" value="UniProtKB-ARBA"/>
</dbReference>
<evidence type="ECO:0000256" key="7">
    <source>
        <dbReference type="RuleBase" id="RU004466"/>
    </source>
</evidence>
<dbReference type="Gene3D" id="1.10.600.10">
    <property type="entry name" value="Farnesyl Diphosphate Synthase"/>
    <property type="match status" value="1"/>
</dbReference>
<evidence type="ECO:0000256" key="5">
    <source>
        <dbReference type="ARBA" id="ARBA00022842"/>
    </source>
</evidence>
<dbReference type="InterPro" id="IPR008949">
    <property type="entry name" value="Isoprenoid_synthase_dom_sf"/>
</dbReference>
<dbReference type="Proteomes" id="UP001170481">
    <property type="component" value="Unassembled WGS sequence"/>
</dbReference>
<evidence type="ECO:0000313" key="9">
    <source>
        <dbReference type="Proteomes" id="UP001170481"/>
    </source>
</evidence>
<keyword evidence="6" id="KW-0414">Isoprene biosynthesis</keyword>
<dbReference type="CDD" id="cd00685">
    <property type="entry name" value="Trans_IPPS_HT"/>
    <property type="match status" value="1"/>
</dbReference>
<evidence type="ECO:0000256" key="3">
    <source>
        <dbReference type="ARBA" id="ARBA00022679"/>
    </source>
</evidence>
<dbReference type="InterPro" id="IPR000092">
    <property type="entry name" value="Polyprenyl_synt"/>
</dbReference>
<gene>
    <name evidence="8" type="ORF">Q4535_06515</name>
</gene>
<dbReference type="GO" id="GO:0005737">
    <property type="term" value="C:cytoplasm"/>
    <property type="evidence" value="ECO:0007669"/>
    <property type="project" value="UniProtKB-ARBA"/>
</dbReference>
<keyword evidence="3 7" id="KW-0808">Transferase</keyword>
<dbReference type="GO" id="GO:0008654">
    <property type="term" value="P:phospholipid biosynthetic process"/>
    <property type="evidence" value="ECO:0007669"/>
    <property type="project" value="UniProtKB-ARBA"/>
</dbReference>
<dbReference type="NCBIfam" id="NF045485">
    <property type="entry name" value="FPPsyn"/>
    <property type="match status" value="1"/>
</dbReference>
<dbReference type="PANTHER" id="PTHR43281">
    <property type="entry name" value="FARNESYL DIPHOSPHATE SYNTHASE"/>
    <property type="match status" value="1"/>
</dbReference>
<dbReference type="AlphaFoldDB" id="A0AAP4TYF2"/>
<dbReference type="SFLD" id="SFLDS00005">
    <property type="entry name" value="Isoprenoid_Synthase_Type_I"/>
    <property type="match status" value="1"/>
</dbReference>
<dbReference type="SUPFAM" id="SSF48576">
    <property type="entry name" value="Terpenoid synthases"/>
    <property type="match status" value="1"/>
</dbReference>
<dbReference type="PANTHER" id="PTHR43281:SF1">
    <property type="entry name" value="FARNESYL DIPHOSPHATE SYNTHASE"/>
    <property type="match status" value="1"/>
</dbReference>
<dbReference type="InterPro" id="IPR033749">
    <property type="entry name" value="Polyprenyl_synt_CS"/>
</dbReference>